<dbReference type="GO" id="GO:0016787">
    <property type="term" value="F:hydrolase activity"/>
    <property type="evidence" value="ECO:0007669"/>
    <property type="project" value="UniProtKB-KW"/>
</dbReference>
<keyword evidence="4 7" id="KW-0068">Autocatalytic cleavage</keyword>
<evidence type="ECO:0000259" key="8">
    <source>
        <dbReference type="Pfam" id="PF00717"/>
    </source>
</evidence>
<dbReference type="InterPro" id="IPR006197">
    <property type="entry name" value="Peptidase_S24_LexA"/>
</dbReference>
<protein>
    <submittedName>
        <fullName evidence="9">Peptidase S24</fullName>
    </submittedName>
</protein>
<evidence type="ECO:0000256" key="6">
    <source>
        <dbReference type="ARBA" id="ARBA00023236"/>
    </source>
</evidence>
<dbReference type="Gene3D" id="2.10.109.10">
    <property type="entry name" value="Umud Fragment, subunit A"/>
    <property type="match status" value="1"/>
</dbReference>
<dbReference type="GO" id="GO:0003677">
    <property type="term" value="F:DNA binding"/>
    <property type="evidence" value="ECO:0007669"/>
    <property type="project" value="InterPro"/>
</dbReference>
<evidence type="ECO:0000256" key="1">
    <source>
        <dbReference type="ARBA" id="ARBA00007484"/>
    </source>
</evidence>
<keyword evidence="5" id="KW-0234">DNA repair</keyword>
<evidence type="ECO:0000313" key="9">
    <source>
        <dbReference type="EMBL" id="PJM79525.1"/>
    </source>
</evidence>
<dbReference type="InterPro" id="IPR036286">
    <property type="entry name" value="LexA/Signal_pep-like_sf"/>
</dbReference>
<organism evidence="9 10">
    <name type="scientific">Bifidobacterium scaligerum</name>
    <dbReference type="NCBI Taxonomy" id="2052656"/>
    <lineage>
        <taxon>Bacteria</taxon>
        <taxon>Bacillati</taxon>
        <taxon>Actinomycetota</taxon>
        <taxon>Actinomycetes</taxon>
        <taxon>Bifidobacteriales</taxon>
        <taxon>Bifidobacteriaceae</taxon>
        <taxon>Bifidobacterium</taxon>
    </lineage>
</organism>
<accession>A0A2M9HRS7</accession>
<dbReference type="PANTHER" id="PTHR33516:SF2">
    <property type="entry name" value="LEXA REPRESSOR-RELATED"/>
    <property type="match status" value="1"/>
</dbReference>
<keyword evidence="10" id="KW-1185">Reference proteome</keyword>
<name>A0A2M9HRS7_9BIFI</name>
<dbReference type="InterPro" id="IPR039418">
    <property type="entry name" value="LexA-like"/>
</dbReference>
<evidence type="ECO:0000313" key="10">
    <source>
        <dbReference type="Proteomes" id="UP000228755"/>
    </source>
</evidence>
<dbReference type="OrthoDB" id="9787787at2"/>
<dbReference type="AlphaFoldDB" id="A0A2M9HRS7"/>
<dbReference type="EMBL" id="PGLQ01000002">
    <property type="protein sequence ID" value="PJM79525.1"/>
    <property type="molecule type" value="Genomic_DNA"/>
</dbReference>
<comment type="caution">
    <text evidence="9">The sequence shown here is derived from an EMBL/GenBank/DDBJ whole genome shotgun (WGS) entry which is preliminary data.</text>
</comment>
<dbReference type="GO" id="GO:0009432">
    <property type="term" value="P:SOS response"/>
    <property type="evidence" value="ECO:0007669"/>
    <property type="project" value="UniProtKB-KW"/>
</dbReference>
<dbReference type="Proteomes" id="UP000228755">
    <property type="component" value="Unassembled WGS sequence"/>
</dbReference>
<evidence type="ECO:0000256" key="3">
    <source>
        <dbReference type="ARBA" id="ARBA00022801"/>
    </source>
</evidence>
<keyword evidence="6" id="KW-0742">SOS response</keyword>
<evidence type="ECO:0000256" key="2">
    <source>
        <dbReference type="ARBA" id="ARBA00022763"/>
    </source>
</evidence>
<keyword evidence="3 7" id="KW-0378">Hydrolase</keyword>
<gene>
    <name evidence="9" type="ORF">CUU80_03520</name>
</gene>
<evidence type="ECO:0000256" key="5">
    <source>
        <dbReference type="ARBA" id="ARBA00023204"/>
    </source>
</evidence>
<dbReference type="GO" id="GO:0006281">
    <property type="term" value="P:DNA repair"/>
    <property type="evidence" value="ECO:0007669"/>
    <property type="project" value="UniProtKB-KW"/>
</dbReference>
<dbReference type="InterPro" id="IPR015927">
    <property type="entry name" value="Peptidase_S24_S26A/B/C"/>
</dbReference>
<comment type="similarity">
    <text evidence="1 7">Belongs to the peptidase S24 family.</text>
</comment>
<dbReference type="Pfam" id="PF00717">
    <property type="entry name" value="Peptidase_S24"/>
    <property type="match status" value="1"/>
</dbReference>
<dbReference type="CDD" id="cd06529">
    <property type="entry name" value="S24_LexA-like"/>
    <property type="match status" value="1"/>
</dbReference>
<sequence length="125" mass="13178">MSSRATNHTLYLMQMAGDSMMNAGIRNGDLLIVDKSAAAHHGDIVAVVLDGEIAIKRLAVTPHTTLLRADNPCFADYAMPDGAAPTIWGTVTDVIHPLQSSSYRGTTASASTIAPSTLIPCRRSA</sequence>
<dbReference type="PANTHER" id="PTHR33516">
    <property type="entry name" value="LEXA REPRESSOR"/>
    <property type="match status" value="1"/>
</dbReference>
<keyword evidence="2" id="KW-0227">DNA damage</keyword>
<dbReference type="PRINTS" id="PR00726">
    <property type="entry name" value="LEXASERPTASE"/>
</dbReference>
<evidence type="ECO:0000256" key="7">
    <source>
        <dbReference type="RuleBase" id="RU003991"/>
    </source>
</evidence>
<dbReference type="GO" id="GO:0006355">
    <property type="term" value="P:regulation of DNA-templated transcription"/>
    <property type="evidence" value="ECO:0007669"/>
    <property type="project" value="InterPro"/>
</dbReference>
<reference evidence="9 10" key="1">
    <citation type="submission" date="2017-11" db="EMBL/GenBank/DDBJ databases">
        <title>Draft genome sequences of strains TRE 1, TRE D, TRE H and TRI 7, isolated from tamarins, belonging to four potential novel Bifidobacterium species.</title>
        <authorList>
            <person name="Mattarelli P."/>
            <person name="Modesto M."/>
            <person name="Bonetti A."/>
            <person name="Puglisi E."/>
            <person name="Morelli L."/>
        </authorList>
    </citation>
    <scope>NUCLEOTIDE SEQUENCE [LARGE SCALE GENOMIC DNA]</scope>
    <source>
        <strain evidence="10">TRED</strain>
    </source>
</reference>
<dbReference type="InterPro" id="IPR050077">
    <property type="entry name" value="LexA_repressor"/>
</dbReference>
<dbReference type="SUPFAM" id="SSF51306">
    <property type="entry name" value="LexA/Signal peptidase"/>
    <property type="match status" value="1"/>
</dbReference>
<evidence type="ECO:0000256" key="4">
    <source>
        <dbReference type="ARBA" id="ARBA00022813"/>
    </source>
</evidence>
<proteinExistence type="inferred from homology"/>
<feature type="domain" description="Peptidase S24/S26A/S26B/S26C" evidence="8">
    <location>
        <begin position="7"/>
        <end position="91"/>
    </location>
</feature>